<accession>A0AAJ0FQJ4</accession>
<feature type="region of interest" description="Disordered" evidence="1">
    <location>
        <begin position="331"/>
        <end position="370"/>
    </location>
</feature>
<proteinExistence type="predicted"/>
<dbReference type="GeneID" id="85309168"/>
<name>A0AAJ0FQJ4_9PEZI</name>
<keyword evidence="3" id="KW-1185">Reference proteome</keyword>
<feature type="compositionally biased region" description="Polar residues" evidence="1">
    <location>
        <begin position="347"/>
        <end position="370"/>
    </location>
</feature>
<dbReference type="EMBL" id="MU839003">
    <property type="protein sequence ID" value="KAK1769230.1"/>
    <property type="molecule type" value="Genomic_DNA"/>
</dbReference>
<dbReference type="AlphaFoldDB" id="A0AAJ0FQJ4"/>
<evidence type="ECO:0000313" key="2">
    <source>
        <dbReference type="EMBL" id="KAK1769230.1"/>
    </source>
</evidence>
<protein>
    <recommendedName>
        <fullName evidence="4">Amidoligase enzyme</fullName>
    </recommendedName>
</protein>
<evidence type="ECO:0000256" key="1">
    <source>
        <dbReference type="SAM" id="MobiDB-lite"/>
    </source>
</evidence>
<dbReference type="InterPro" id="IPR022025">
    <property type="entry name" value="Amidoligase_2"/>
</dbReference>
<evidence type="ECO:0008006" key="4">
    <source>
        <dbReference type="Google" id="ProtNLM"/>
    </source>
</evidence>
<organism evidence="2 3">
    <name type="scientific">Phialemonium atrogriseum</name>
    <dbReference type="NCBI Taxonomy" id="1093897"/>
    <lineage>
        <taxon>Eukaryota</taxon>
        <taxon>Fungi</taxon>
        <taxon>Dikarya</taxon>
        <taxon>Ascomycota</taxon>
        <taxon>Pezizomycotina</taxon>
        <taxon>Sordariomycetes</taxon>
        <taxon>Sordariomycetidae</taxon>
        <taxon>Cephalothecales</taxon>
        <taxon>Cephalothecaceae</taxon>
        <taxon>Phialemonium</taxon>
    </lineage>
</organism>
<gene>
    <name evidence="2" type="ORF">QBC33DRAFT_513459</name>
</gene>
<reference evidence="2" key="1">
    <citation type="submission" date="2023-06" db="EMBL/GenBank/DDBJ databases">
        <title>Genome-scale phylogeny and comparative genomics of the fungal order Sordariales.</title>
        <authorList>
            <consortium name="Lawrence Berkeley National Laboratory"/>
            <person name="Hensen N."/>
            <person name="Bonometti L."/>
            <person name="Westerberg I."/>
            <person name="Brannstrom I.O."/>
            <person name="Guillou S."/>
            <person name="Cros-Aarteil S."/>
            <person name="Calhoun S."/>
            <person name="Haridas S."/>
            <person name="Kuo A."/>
            <person name="Mondo S."/>
            <person name="Pangilinan J."/>
            <person name="Riley R."/>
            <person name="Labutti K."/>
            <person name="Andreopoulos B."/>
            <person name="Lipzen A."/>
            <person name="Chen C."/>
            <person name="Yanf M."/>
            <person name="Daum C."/>
            <person name="Ng V."/>
            <person name="Clum A."/>
            <person name="Steindorff A."/>
            <person name="Ohm R."/>
            <person name="Martin F."/>
            <person name="Silar P."/>
            <person name="Natvig D."/>
            <person name="Lalanne C."/>
            <person name="Gautier V."/>
            <person name="Ament-Velasquez S.L."/>
            <person name="Kruys A."/>
            <person name="Hutchinson M.I."/>
            <person name="Powell A.J."/>
            <person name="Barry K."/>
            <person name="Miller A.N."/>
            <person name="Grigoriev I.V."/>
            <person name="Debuchy R."/>
            <person name="Gladieux P."/>
            <person name="Thoren M.H."/>
            <person name="Johannesson H."/>
        </authorList>
    </citation>
    <scope>NUCLEOTIDE SEQUENCE</scope>
    <source>
        <strain evidence="2">8032-3</strain>
    </source>
</reference>
<dbReference type="PANTHER" id="PTHR36847">
    <property type="entry name" value="AMIDOLIGASE ENZYME"/>
    <property type="match status" value="1"/>
</dbReference>
<dbReference type="Proteomes" id="UP001244011">
    <property type="component" value="Unassembled WGS sequence"/>
</dbReference>
<sequence length="370" mass="41984">MEIELLVRPKSILMSLLTARGWSQEITFATNNKQRKQDNRDALRAAIAQALTTQGLRTGVRVEEYKNWTVTDEPSLDEVPGFWRIELVSRAMTTAENWQREVADIFEAMYKYCDITLTKGCSMHVHVSPSLVATNQTMYTMDDVRKVLKAVAYFDDPMTRMMPADRKANEWAKSNIHSDTTPSNVKQTYLKVRQNTWKPLFRIYDNIKNKHHLLLEFSKDKFLSWNFRHLVDECGTIEFRRPPGVRTAAAANHWVSFTLGFASEALRVDWRSVEDTTGYPSVENLATFVKSGIVRLEQTSRDAILDALLVEDISPSTVYSAAELEIIKRKKAEKAKAPSPFAEKANSRPNTPASRTSSPGAQSTSSRGKK</sequence>
<dbReference type="RefSeq" id="XP_060285443.1">
    <property type="nucleotide sequence ID" value="XM_060425981.1"/>
</dbReference>
<comment type="caution">
    <text evidence="2">The sequence shown here is derived from an EMBL/GenBank/DDBJ whole genome shotgun (WGS) entry which is preliminary data.</text>
</comment>
<dbReference type="PANTHER" id="PTHR36847:SF1">
    <property type="entry name" value="AMIDOLIGASE ENZYME"/>
    <property type="match status" value="1"/>
</dbReference>
<evidence type="ECO:0000313" key="3">
    <source>
        <dbReference type="Proteomes" id="UP001244011"/>
    </source>
</evidence>
<dbReference type="Pfam" id="PF12224">
    <property type="entry name" value="Amidoligase_2"/>
    <property type="match status" value="1"/>
</dbReference>